<dbReference type="Proteomes" id="UP000241394">
    <property type="component" value="Chromosome LG3"/>
</dbReference>
<name>A0A2R6RTX5_ACTCC</name>
<dbReference type="EMBL" id="NKQK01000003">
    <property type="protein sequence ID" value="PSS33457.1"/>
    <property type="molecule type" value="Genomic_DNA"/>
</dbReference>
<dbReference type="PANTHER" id="PTHR12436">
    <property type="entry name" value="80 KDA MCM3-ASSOCIATED PROTEIN"/>
    <property type="match status" value="1"/>
</dbReference>
<dbReference type="PANTHER" id="PTHR12436:SF4">
    <property type="entry name" value="LEUKOCYTE RECEPTOR CLUSTER MEMBER 8"/>
    <property type="match status" value="1"/>
</dbReference>
<evidence type="ECO:0000256" key="1">
    <source>
        <dbReference type="SAM" id="MobiDB-lite"/>
    </source>
</evidence>
<dbReference type="AlphaFoldDB" id="A0A2R6RTX5"/>
<dbReference type="InterPro" id="IPR000717">
    <property type="entry name" value="PCI_dom"/>
</dbReference>
<dbReference type="STRING" id="1590841.A0A2R6RTX5"/>
<organism evidence="3 4">
    <name type="scientific">Actinidia chinensis var. chinensis</name>
    <name type="common">Chinese soft-hair kiwi</name>
    <dbReference type="NCBI Taxonomy" id="1590841"/>
    <lineage>
        <taxon>Eukaryota</taxon>
        <taxon>Viridiplantae</taxon>
        <taxon>Streptophyta</taxon>
        <taxon>Embryophyta</taxon>
        <taxon>Tracheophyta</taxon>
        <taxon>Spermatophyta</taxon>
        <taxon>Magnoliopsida</taxon>
        <taxon>eudicotyledons</taxon>
        <taxon>Gunneridae</taxon>
        <taxon>Pentapetalae</taxon>
        <taxon>asterids</taxon>
        <taxon>Ericales</taxon>
        <taxon>Actinidiaceae</taxon>
        <taxon>Actinidia</taxon>
    </lineage>
</organism>
<reference evidence="3 4" key="1">
    <citation type="submission" date="2017-07" db="EMBL/GenBank/DDBJ databases">
        <title>An improved, manually edited Actinidia chinensis var. chinensis (kiwifruit) genome highlights the challenges associated with draft genomes and gene prediction in plants.</title>
        <authorList>
            <person name="Pilkington S."/>
            <person name="Crowhurst R."/>
            <person name="Hilario E."/>
            <person name="Nardozza S."/>
            <person name="Fraser L."/>
            <person name="Peng Y."/>
            <person name="Gunaseelan K."/>
            <person name="Simpson R."/>
            <person name="Tahir J."/>
            <person name="Deroles S."/>
            <person name="Templeton K."/>
            <person name="Luo Z."/>
            <person name="Davy M."/>
            <person name="Cheng C."/>
            <person name="Mcneilage M."/>
            <person name="Scaglione D."/>
            <person name="Liu Y."/>
            <person name="Zhang Q."/>
            <person name="Datson P."/>
            <person name="De Silva N."/>
            <person name="Gardiner S."/>
            <person name="Bassett H."/>
            <person name="Chagne D."/>
            <person name="Mccallum J."/>
            <person name="Dzierzon H."/>
            <person name="Deng C."/>
            <person name="Wang Y.-Y."/>
            <person name="Barron N."/>
            <person name="Manako K."/>
            <person name="Bowen J."/>
            <person name="Foster T."/>
            <person name="Erridge Z."/>
            <person name="Tiffin H."/>
            <person name="Waite C."/>
            <person name="Davies K."/>
            <person name="Grierson E."/>
            <person name="Laing W."/>
            <person name="Kirk R."/>
            <person name="Chen X."/>
            <person name="Wood M."/>
            <person name="Montefiori M."/>
            <person name="Brummell D."/>
            <person name="Schwinn K."/>
            <person name="Catanach A."/>
            <person name="Fullerton C."/>
            <person name="Li D."/>
            <person name="Meiyalaghan S."/>
            <person name="Nieuwenhuizen N."/>
            <person name="Read N."/>
            <person name="Prakash R."/>
            <person name="Hunter D."/>
            <person name="Zhang H."/>
            <person name="Mckenzie M."/>
            <person name="Knabel M."/>
            <person name="Harris A."/>
            <person name="Allan A."/>
            <person name="Chen A."/>
            <person name="Janssen B."/>
            <person name="Plunkett B."/>
            <person name="Dwamena C."/>
            <person name="Voogd C."/>
            <person name="Leif D."/>
            <person name="Lafferty D."/>
            <person name="Souleyre E."/>
            <person name="Varkonyi-Gasic E."/>
            <person name="Gambi F."/>
            <person name="Hanley J."/>
            <person name="Yao J.-L."/>
            <person name="Cheung J."/>
            <person name="David K."/>
            <person name="Warren B."/>
            <person name="Marsh K."/>
            <person name="Snowden K."/>
            <person name="Lin-Wang K."/>
            <person name="Brian L."/>
            <person name="Martinez-Sanchez M."/>
            <person name="Wang M."/>
            <person name="Ileperuma N."/>
            <person name="Macnee N."/>
            <person name="Campin R."/>
            <person name="Mcatee P."/>
            <person name="Drummond R."/>
            <person name="Espley R."/>
            <person name="Ireland H."/>
            <person name="Wu R."/>
            <person name="Atkinson R."/>
            <person name="Karunairetnam S."/>
            <person name="Bulley S."/>
            <person name="Chunkath S."/>
            <person name="Hanley Z."/>
            <person name="Storey R."/>
            <person name="Thrimawithana A."/>
            <person name="Thomson S."/>
            <person name="David C."/>
            <person name="Testolin R."/>
        </authorList>
    </citation>
    <scope>NUCLEOTIDE SEQUENCE [LARGE SCALE GENOMIC DNA]</scope>
    <source>
        <strain evidence="4">cv. Red5</strain>
        <tissue evidence="3">Young leaf</tissue>
    </source>
</reference>
<feature type="region of interest" description="Disordered" evidence="1">
    <location>
        <begin position="1"/>
        <end position="55"/>
    </location>
</feature>
<evidence type="ECO:0000313" key="3">
    <source>
        <dbReference type="EMBL" id="PSS33457.1"/>
    </source>
</evidence>
<accession>A0A2R6RTX5</accession>
<dbReference type="Gene3D" id="1.25.40.990">
    <property type="match status" value="1"/>
</dbReference>
<feature type="domain" description="PCI" evidence="2">
    <location>
        <begin position="168"/>
        <end position="352"/>
    </location>
</feature>
<dbReference type="InParanoid" id="A0A2R6RTX5"/>
<protein>
    <submittedName>
        <fullName evidence="3">SAC3 family protein like</fullName>
    </submittedName>
</protein>
<proteinExistence type="predicted"/>
<sequence>MNKNALKPGAIALANSPEERKRRENRSKRFEKGKGSRPENNHSRPKNGGTGNLYTRRDSALILGKDIGERGSRVVEDIDLDALTVTGTCQEIEKQYLRLTSAPDPTTVRPEEVLEKALLMVQNSLKNYLYKCDQLKSIRQDLMVQRIWNELAVKVYETHARLAIEVGDLAEYNLCQSQLRTLYAGGIKGCHMEFYAYNLLCVMLHSNNNRDLLSAMSRLSVETKKSEPVKHALAVHAAVNSGNYVLFFRLYKTAPNLNTCLMDLYVEKMRYTAVKCVSRSYRPTVPVSYIARVLGFTKALPKLGTTEENDSSGLEECVEWLKAHGACLVSDNIGDMQLDTKASSSTLYMPEPEDAAAHGDADLAVNDFWRRKSS</sequence>
<dbReference type="InterPro" id="IPR005062">
    <property type="entry name" value="SAC3/GANP/THP3_conserved"/>
</dbReference>
<dbReference type="OMA" id="VEKMRYT"/>
<comment type="caution">
    <text evidence="3">The sequence shown here is derived from an EMBL/GenBank/DDBJ whole genome shotgun (WGS) entry which is preliminary data.</text>
</comment>
<evidence type="ECO:0000313" key="4">
    <source>
        <dbReference type="Proteomes" id="UP000241394"/>
    </source>
</evidence>
<gene>
    <name evidence="3" type="ORF">CEY00_Acc03844</name>
</gene>
<dbReference type="FunCoup" id="A0A2R6RTX5">
    <property type="interactions" value="1029"/>
</dbReference>
<dbReference type="PROSITE" id="PS50250">
    <property type="entry name" value="PCI"/>
    <property type="match status" value="1"/>
</dbReference>
<dbReference type="OrthoDB" id="199574at2759"/>
<reference evidence="4" key="2">
    <citation type="journal article" date="2018" name="BMC Genomics">
        <title>A manually annotated Actinidia chinensis var. chinensis (kiwifruit) genome highlights the challenges associated with draft genomes and gene prediction in plants.</title>
        <authorList>
            <person name="Pilkington S.M."/>
            <person name="Crowhurst R."/>
            <person name="Hilario E."/>
            <person name="Nardozza S."/>
            <person name="Fraser L."/>
            <person name="Peng Y."/>
            <person name="Gunaseelan K."/>
            <person name="Simpson R."/>
            <person name="Tahir J."/>
            <person name="Deroles S.C."/>
            <person name="Templeton K."/>
            <person name="Luo Z."/>
            <person name="Davy M."/>
            <person name="Cheng C."/>
            <person name="McNeilage M."/>
            <person name="Scaglione D."/>
            <person name="Liu Y."/>
            <person name="Zhang Q."/>
            <person name="Datson P."/>
            <person name="De Silva N."/>
            <person name="Gardiner S.E."/>
            <person name="Bassett H."/>
            <person name="Chagne D."/>
            <person name="McCallum J."/>
            <person name="Dzierzon H."/>
            <person name="Deng C."/>
            <person name="Wang Y.Y."/>
            <person name="Barron L."/>
            <person name="Manako K."/>
            <person name="Bowen J."/>
            <person name="Foster T.M."/>
            <person name="Erridge Z.A."/>
            <person name="Tiffin H."/>
            <person name="Waite C.N."/>
            <person name="Davies K.M."/>
            <person name="Grierson E.P."/>
            <person name="Laing W.A."/>
            <person name="Kirk R."/>
            <person name="Chen X."/>
            <person name="Wood M."/>
            <person name="Montefiori M."/>
            <person name="Brummell D.A."/>
            <person name="Schwinn K.E."/>
            <person name="Catanach A."/>
            <person name="Fullerton C."/>
            <person name="Li D."/>
            <person name="Meiyalaghan S."/>
            <person name="Nieuwenhuizen N."/>
            <person name="Read N."/>
            <person name="Prakash R."/>
            <person name="Hunter D."/>
            <person name="Zhang H."/>
            <person name="McKenzie M."/>
            <person name="Knabel M."/>
            <person name="Harris A."/>
            <person name="Allan A.C."/>
            <person name="Gleave A."/>
            <person name="Chen A."/>
            <person name="Janssen B.J."/>
            <person name="Plunkett B."/>
            <person name="Ampomah-Dwamena C."/>
            <person name="Voogd C."/>
            <person name="Leif D."/>
            <person name="Lafferty D."/>
            <person name="Souleyre E.J.F."/>
            <person name="Varkonyi-Gasic E."/>
            <person name="Gambi F."/>
            <person name="Hanley J."/>
            <person name="Yao J.L."/>
            <person name="Cheung J."/>
            <person name="David K.M."/>
            <person name="Warren B."/>
            <person name="Marsh K."/>
            <person name="Snowden K.C."/>
            <person name="Lin-Wang K."/>
            <person name="Brian L."/>
            <person name="Martinez-Sanchez M."/>
            <person name="Wang M."/>
            <person name="Ileperuma N."/>
            <person name="Macnee N."/>
            <person name="Campin R."/>
            <person name="McAtee P."/>
            <person name="Drummond R.S.M."/>
            <person name="Espley R.V."/>
            <person name="Ireland H.S."/>
            <person name="Wu R."/>
            <person name="Atkinson R.G."/>
            <person name="Karunairetnam S."/>
            <person name="Bulley S."/>
            <person name="Chunkath S."/>
            <person name="Hanley Z."/>
            <person name="Storey R."/>
            <person name="Thrimawithana A.H."/>
            <person name="Thomson S."/>
            <person name="David C."/>
            <person name="Testolin R."/>
            <person name="Huang H."/>
            <person name="Hellens R.P."/>
            <person name="Schaffer R.J."/>
        </authorList>
    </citation>
    <scope>NUCLEOTIDE SEQUENCE [LARGE SCALE GENOMIC DNA]</scope>
    <source>
        <strain evidence="4">cv. Red5</strain>
    </source>
</reference>
<dbReference type="InterPro" id="IPR045107">
    <property type="entry name" value="SAC3/GANP/THP3"/>
</dbReference>
<dbReference type="Pfam" id="PF03399">
    <property type="entry name" value="SAC3_GANP"/>
    <property type="match status" value="1"/>
</dbReference>
<dbReference type="GO" id="GO:0005634">
    <property type="term" value="C:nucleus"/>
    <property type="evidence" value="ECO:0007669"/>
    <property type="project" value="TreeGrafter"/>
</dbReference>
<feature type="compositionally biased region" description="Basic and acidic residues" evidence="1">
    <location>
        <begin position="17"/>
        <end position="42"/>
    </location>
</feature>
<dbReference type="Gramene" id="PSS33457">
    <property type="protein sequence ID" value="PSS33457"/>
    <property type="gene ID" value="CEY00_Acc03844"/>
</dbReference>
<dbReference type="FunFam" id="1.25.40.990:FF:000005">
    <property type="entry name" value="Putative SAC3/GANP family protein"/>
    <property type="match status" value="1"/>
</dbReference>
<keyword evidence="4" id="KW-1185">Reference proteome</keyword>
<evidence type="ECO:0000259" key="2">
    <source>
        <dbReference type="PROSITE" id="PS50250"/>
    </source>
</evidence>